<feature type="compositionally biased region" description="Polar residues" evidence="1">
    <location>
        <begin position="30"/>
        <end position="45"/>
    </location>
</feature>
<reference evidence="3" key="1">
    <citation type="submission" date="2012-02" db="EMBL/GenBank/DDBJ databases">
        <title>The complete genome of Solitalea canadensis DSM 3403.</title>
        <authorList>
            <consortium name="US DOE Joint Genome Institute (JGI-PGF)"/>
            <person name="Lucas S."/>
            <person name="Copeland A."/>
            <person name="Lapidus A."/>
            <person name="Glavina del Rio T."/>
            <person name="Dalin E."/>
            <person name="Tice H."/>
            <person name="Bruce D."/>
            <person name="Goodwin L."/>
            <person name="Pitluck S."/>
            <person name="Peters L."/>
            <person name="Ovchinnikova G."/>
            <person name="Lu M."/>
            <person name="Kyrpides N."/>
            <person name="Mavromatis K."/>
            <person name="Ivanova N."/>
            <person name="Brettin T."/>
            <person name="Detter J.C."/>
            <person name="Han C."/>
            <person name="Larimer F."/>
            <person name="Land M."/>
            <person name="Hauser L."/>
            <person name="Markowitz V."/>
            <person name="Cheng J.-F."/>
            <person name="Hugenholtz P."/>
            <person name="Woyke T."/>
            <person name="Wu D."/>
            <person name="Spring S."/>
            <person name="Schroeder M."/>
            <person name="Kopitz M."/>
            <person name="Brambilla E."/>
            <person name="Klenk H.-P."/>
            <person name="Eisen J.A."/>
        </authorList>
    </citation>
    <scope>NUCLEOTIDE SEQUENCE</scope>
    <source>
        <strain evidence="3">DSM 3403</strain>
    </source>
</reference>
<protein>
    <submittedName>
        <fullName evidence="3">Uncharacterized protein</fullName>
    </submittedName>
</protein>
<feature type="signal peptide" evidence="2">
    <location>
        <begin position="1"/>
        <end position="21"/>
    </location>
</feature>
<evidence type="ECO:0000256" key="1">
    <source>
        <dbReference type="SAM" id="MobiDB-lite"/>
    </source>
</evidence>
<proteinExistence type="predicted"/>
<feature type="region of interest" description="Disordered" evidence="1">
    <location>
        <begin position="26"/>
        <end position="45"/>
    </location>
</feature>
<gene>
    <name evidence="3" type="ordered locus">Solca_1544</name>
</gene>
<dbReference type="KEGG" id="scn:Solca_1544"/>
<accession>H8KTP2</accession>
<dbReference type="EMBL" id="CP003349">
    <property type="protein sequence ID" value="AFD06617.1"/>
    <property type="molecule type" value="Genomic_DNA"/>
</dbReference>
<sequence length="155" mass="17554">MNMKNVLLIALSSLFMLSCNNGTKTKDTANEQASSHNHDSTSQSNALKIALDGGTKWIVNEEMKPFVLAGEDLVKHYQSENNTDYKSLAEKLKLQNNGLIKSCTMSGKSHDELHKWLHPHLELVTKLEKAENEKDSNAIISQLLESYKTYHEYFQ</sequence>
<dbReference type="eggNOG" id="ENOG50329R5">
    <property type="taxonomic scope" value="Bacteria"/>
</dbReference>
<evidence type="ECO:0000256" key="2">
    <source>
        <dbReference type="SAM" id="SignalP"/>
    </source>
</evidence>
<dbReference type="PROSITE" id="PS51257">
    <property type="entry name" value="PROKAR_LIPOPROTEIN"/>
    <property type="match status" value="1"/>
</dbReference>
<dbReference type="HOGENOM" id="CLU_142887_0_0_10"/>
<organism evidence="3 4">
    <name type="scientific">Solitalea canadensis (strain ATCC 29591 / DSM 3403 / JCM 21819 / LMG 8368 / NBRC 15130 / NCIMB 12057 / USAM 9D)</name>
    <name type="common">Flexibacter canadensis</name>
    <dbReference type="NCBI Taxonomy" id="929556"/>
    <lineage>
        <taxon>Bacteria</taxon>
        <taxon>Pseudomonadati</taxon>
        <taxon>Bacteroidota</taxon>
        <taxon>Sphingobacteriia</taxon>
        <taxon>Sphingobacteriales</taxon>
        <taxon>Sphingobacteriaceae</taxon>
        <taxon>Solitalea</taxon>
    </lineage>
</organism>
<name>H8KTP2_SOLCM</name>
<dbReference type="Proteomes" id="UP000007590">
    <property type="component" value="Chromosome"/>
</dbReference>
<keyword evidence="4" id="KW-1185">Reference proteome</keyword>
<keyword evidence="2" id="KW-0732">Signal</keyword>
<evidence type="ECO:0000313" key="3">
    <source>
        <dbReference type="EMBL" id="AFD06617.1"/>
    </source>
</evidence>
<dbReference type="STRING" id="929556.Solca_1544"/>
<evidence type="ECO:0000313" key="4">
    <source>
        <dbReference type="Proteomes" id="UP000007590"/>
    </source>
</evidence>
<dbReference type="AlphaFoldDB" id="H8KTP2"/>
<feature type="chain" id="PRO_5003615307" evidence="2">
    <location>
        <begin position="22"/>
        <end position="155"/>
    </location>
</feature>